<sequence>MNGMKTTMLLAALTALFMALGYTLGGSGGAVIALLVAAGMNLFTFWNADKIVLSMHNAREVDERSAPDFYRLVQQLAQRAGLPMPRVYLIDQDAPNAFATGRDPDHAAVAATTGLLAMLSRDEVAGVMAHELGHVKNRDTLIMTMVATIAGAISMLAQFGLFFRGGRDDGHGNMLASLLAVIVAPFAAMIVQMAISRTREYGADRAGAEISGNPHALATALAKISGRAQAIPNPVAQRNPAAAQLYIVPTHVSELFSTHPATEKRIAALQEMAGAMGAVEGKPADVGAPVTPAPFRTSALSPIAAPPASAPRRRSALDPHGRG</sequence>
<keyword evidence="7 12" id="KW-0378">Hydrolase</keyword>
<evidence type="ECO:0000256" key="7">
    <source>
        <dbReference type="ARBA" id="ARBA00022801"/>
    </source>
</evidence>
<evidence type="ECO:0000313" key="15">
    <source>
        <dbReference type="EMBL" id="MDV5825188.1"/>
    </source>
</evidence>
<reference evidence="16" key="1">
    <citation type="journal article" date="2022" name="J Environ Chem Eng">
        <title>Biodegradation of petroleum oil using a constructed nonpathogenic and heavy metal-tolerant bacterial consortium isolated from marine sponges.</title>
        <authorList>
            <person name="Dechsakulwatana C."/>
            <person name="Rungsihiranrut A."/>
            <person name="Muangchinda C."/>
            <person name="Ningthoujam R."/>
            <person name="Klankeo P."/>
            <person name="Pinyakong O."/>
        </authorList>
    </citation>
    <scope>NUCLEOTIDE SEQUENCE [LARGE SCALE GENOMIC DNA]</scope>
    <source>
        <strain evidence="16">MO2-4</strain>
    </source>
</reference>
<dbReference type="InterPro" id="IPR050083">
    <property type="entry name" value="HtpX_protease"/>
</dbReference>
<dbReference type="NCBIfam" id="NF002826">
    <property type="entry name" value="PRK03001.1"/>
    <property type="match status" value="1"/>
</dbReference>
<dbReference type="RefSeq" id="WP_317517806.1">
    <property type="nucleotide sequence ID" value="NZ_JAPTHD010000008.1"/>
</dbReference>
<dbReference type="EMBL" id="JAPTHD010000008">
    <property type="protein sequence ID" value="MDV5825188.1"/>
    <property type="molecule type" value="Genomic_DNA"/>
</dbReference>
<keyword evidence="8 12" id="KW-0862">Zinc</keyword>
<accession>A0ABU4A093</accession>
<protein>
    <recommendedName>
        <fullName evidence="12">Protease HtpX homolog</fullName>
        <ecNumber evidence="12">3.4.24.-</ecNumber>
    </recommendedName>
</protein>
<evidence type="ECO:0000256" key="12">
    <source>
        <dbReference type="HAMAP-Rule" id="MF_00188"/>
    </source>
</evidence>
<dbReference type="Pfam" id="PF01435">
    <property type="entry name" value="Peptidase_M48"/>
    <property type="match status" value="1"/>
</dbReference>
<feature type="transmembrane region" description="Helical" evidence="12">
    <location>
        <begin position="175"/>
        <end position="195"/>
    </location>
</feature>
<feature type="binding site" evidence="12">
    <location>
        <position position="134"/>
    </location>
    <ligand>
        <name>Zn(2+)</name>
        <dbReference type="ChEBI" id="CHEBI:29105"/>
        <note>catalytic</note>
    </ligand>
</feature>
<gene>
    <name evidence="12 15" type="primary">htpX</name>
    <name evidence="15" type="ORF">O0R41_16400</name>
</gene>
<dbReference type="InterPro" id="IPR001915">
    <property type="entry name" value="Peptidase_M48"/>
</dbReference>
<comment type="caution">
    <text evidence="15">The sequence shown here is derived from an EMBL/GenBank/DDBJ whole genome shotgun (WGS) entry which is preliminary data.</text>
</comment>
<evidence type="ECO:0000256" key="9">
    <source>
        <dbReference type="ARBA" id="ARBA00022989"/>
    </source>
</evidence>
<dbReference type="GO" id="GO:0008237">
    <property type="term" value="F:metallopeptidase activity"/>
    <property type="evidence" value="ECO:0007669"/>
    <property type="project" value="UniProtKB-KW"/>
</dbReference>
<comment type="caution">
    <text evidence="12">Lacks conserved residue(s) required for the propagation of feature annotation.</text>
</comment>
<evidence type="ECO:0000256" key="3">
    <source>
        <dbReference type="ARBA" id="ARBA00022475"/>
    </source>
</evidence>
<evidence type="ECO:0000256" key="13">
    <source>
        <dbReference type="SAM" id="MobiDB-lite"/>
    </source>
</evidence>
<keyword evidence="10 12" id="KW-0482">Metalloprotease</keyword>
<evidence type="ECO:0000259" key="14">
    <source>
        <dbReference type="Pfam" id="PF01435"/>
    </source>
</evidence>
<dbReference type="NCBIfam" id="NF002363">
    <property type="entry name" value="PRK01345.1"/>
    <property type="match status" value="1"/>
</dbReference>
<proteinExistence type="inferred from homology"/>
<feature type="binding site" evidence="12">
    <location>
        <position position="200"/>
    </location>
    <ligand>
        <name>Zn(2+)</name>
        <dbReference type="ChEBI" id="CHEBI:29105"/>
        <note>catalytic</note>
    </ligand>
</feature>
<keyword evidence="16" id="KW-1185">Reference proteome</keyword>
<evidence type="ECO:0000256" key="6">
    <source>
        <dbReference type="ARBA" id="ARBA00022723"/>
    </source>
</evidence>
<feature type="active site" evidence="12">
    <location>
        <position position="131"/>
    </location>
</feature>
<dbReference type="Gene3D" id="3.30.2010.10">
    <property type="entry name" value="Metalloproteases ('zincins'), catalytic domain"/>
    <property type="match status" value="1"/>
</dbReference>
<comment type="cofactor">
    <cofactor evidence="12">
        <name>Zn(2+)</name>
        <dbReference type="ChEBI" id="CHEBI:29105"/>
    </cofactor>
    <text evidence="12">Binds 1 zinc ion per subunit.</text>
</comment>
<feature type="transmembrane region" description="Helical" evidence="12">
    <location>
        <begin position="141"/>
        <end position="163"/>
    </location>
</feature>
<dbReference type="HAMAP" id="MF_00188">
    <property type="entry name" value="Pept_M48_protease_HtpX"/>
    <property type="match status" value="1"/>
</dbReference>
<feature type="region of interest" description="Disordered" evidence="13">
    <location>
        <begin position="284"/>
        <end position="323"/>
    </location>
</feature>
<evidence type="ECO:0000256" key="5">
    <source>
        <dbReference type="ARBA" id="ARBA00022692"/>
    </source>
</evidence>
<keyword evidence="3 12" id="KW-1003">Cell membrane</keyword>
<comment type="similarity">
    <text evidence="2 12">Belongs to the peptidase M48B family.</text>
</comment>
<keyword evidence="5 12" id="KW-0812">Transmembrane</keyword>
<name>A0ABU4A093_9SPHN</name>
<dbReference type="InterPro" id="IPR022919">
    <property type="entry name" value="Pept_M48_protease_HtpX"/>
</dbReference>
<feature type="binding site" evidence="12">
    <location>
        <position position="130"/>
    </location>
    <ligand>
        <name>Zn(2+)</name>
        <dbReference type="ChEBI" id="CHEBI:29105"/>
        <note>catalytic</note>
    </ligand>
</feature>
<keyword evidence="11 12" id="KW-0472">Membrane</keyword>
<evidence type="ECO:0000256" key="10">
    <source>
        <dbReference type="ARBA" id="ARBA00023049"/>
    </source>
</evidence>
<evidence type="ECO:0000313" key="16">
    <source>
        <dbReference type="Proteomes" id="UP001185984"/>
    </source>
</evidence>
<evidence type="ECO:0000256" key="11">
    <source>
        <dbReference type="ARBA" id="ARBA00023136"/>
    </source>
</evidence>
<dbReference type="EC" id="3.4.24.-" evidence="12"/>
<evidence type="ECO:0000256" key="2">
    <source>
        <dbReference type="ARBA" id="ARBA00009779"/>
    </source>
</evidence>
<keyword evidence="4 12" id="KW-0645">Protease</keyword>
<dbReference type="PANTHER" id="PTHR43221:SF1">
    <property type="entry name" value="PROTEASE HTPX"/>
    <property type="match status" value="1"/>
</dbReference>
<keyword evidence="9 12" id="KW-1133">Transmembrane helix</keyword>
<evidence type="ECO:0000256" key="8">
    <source>
        <dbReference type="ARBA" id="ARBA00022833"/>
    </source>
</evidence>
<evidence type="ECO:0000256" key="4">
    <source>
        <dbReference type="ARBA" id="ARBA00022670"/>
    </source>
</evidence>
<dbReference type="Proteomes" id="UP001185984">
    <property type="component" value="Unassembled WGS sequence"/>
</dbReference>
<keyword evidence="6 12" id="KW-0479">Metal-binding</keyword>
<dbReference type="PANTHER" id="PTHR43221">
    <property type="entry name" value="PROTEASE HTPX"/>
    <property type="match status" value="1"/>
</dbReference>
<feature type="domain" description="Peptidase M48" evidence="14">
    <location>
        <begin position="67"/>
        <end position="272"/>
    </location>
</feature>
<organism evidence="15 16">
    <name type="scientific">Sphingobium naphthae</name>
    <dbReference type="NCBI Taxonomy" id="1886786"/>
    <lineage>
        <taxon>Bacteria</taxon>
        <taxon>Pseudomonadati</taxon>
        <taxon>Pseudomonadota</taxon>
        <taxon>Alphaproteobacteria</taxon>
        <taxon>Sphingomonadales</taxon>
        <taxon>Sphingomonadaceae</taxon>
        <taxon>Sphingobium</taxon>
    </lineage>
</organism>
<dbReference type="CDD" id="cd07336">
    <property type="entry name" value="M48B_HtpX_like"/>
    <property type="match status" value="1"/>
</dbReference>
<evidence type="ECO:0000256" key="1">
    <source>
        <dbReference type="ARBA" id="ARBA00004651"/>
    </source>
</evidence>
<comment type="subcellular location">
    <subcellularLocation>
        <location evidence="1 12">Cell membrane</location>
        <topology evidence="1 12">Multi-pass membrane protein</topology>
    </subcellularLocation>
</comment>